<dbReference type="SUPFAM" id="SSF46689">
    <property type="entry name" value="Homeodomain-like"/>
    <property type="match status" value="1"/>
</dbReference>
<evidence type="ECO:0000256" key="7">
    <source>
        <dbReference type="SAM" id="MobiDB-lite"/>
    </source>
</evidence>
<dbReference type="InterPro" id="IPR050394">
    <property type="entry name" value="Homeobox_NK-like"/>
</dbReference>
<evidence type="ECO:0000313" key="10">
    <source>
        <dbReference type="RefSeq" id="XP_018021397.1"/>
    </source>
</evidence>
<dbReference type="InterPro" id="IPR001356">
    <property type="entry name" value="HD"/>
</dbReference>
<dbReference type="AlphaFoldDB" id="A0A8B7P663"/>
<keyword evidence="2 5" id="KW-0238">DNA-binding</keyword>
<feature type="compositionally biased region" description="Low complexity" evidence="7">
    <location>
        <begin position="238"/>
        <end position="249"/>
    </location>
</feature>
<dbReference type="InterPro" id="IPR017970">
    <property type="entry name" value="Homeobox_CS"/>
</dbReference>
<feature type="compositionally biased region" description="Basic and acidic residues" evidence="7">
    <location>
        <begin position="327"/>
        <end position="337"/>
    </location>
</feature>
<accession>A0A8B7P663</accession>
<keyword evidence="9" id="KW-1185">Reference proteome</keyword>
<dbReference type="RefSeq" id="XP_018021397.1">
    <property type="nucleotide sequence ID" value="XM_018165908.2"/>
</dbReference>
<sequence length="555" mass="61787">MKEEEGCTASAMKNSDENEEVEADVPSNKRPTPYSPTRTCKTPRVEGAKSEPQTNNDFECGEFNDNIRDCNQSFSPPLLKMETNPPDATSPLFPVSPGRIRSPNPESTDGYPEFSLQPTSSLIPPALFQHVQNPLRAPTVLHPIPEHHMHNSLQYQSPNPRNHADFQHAAAVAQLHNLQHRTFHHANHQANLQQFLANSLLHHRQQQQHQQQLQHHLTDKIRNEPRSKKNSGHSKNVTSSRSLPSSPSLRIRRSPTRSIKTEDEEEEDTKDGRLSPASRHSVDDDQQSSKNDGATTETETTKESCKAKNSKSANARSASSRNGTSKQNDDKCEEKVPNDANTDSRITTPFSVLDILDPHKFTGRHSDDELMMQDLRDDSSSERHDDDEDGTFISVCSDDEDRGSIASGESSVRQKDDQSDGGGSGSSGPGSGGSNGGKPRRARTAFTYEQLVSLENKFKHTRYLSVCERLNLALALSLTETQVKIWFQNRRTKWKKQNPGLDVNAPSIHEPPPPMNLHSSLLHPPPLLCPAPLAYRTLGPHPANLTALYLHHLAR</sequence>
<evidence type="ECO:0000256" key="4">
    <source>
        <dbReference type="ARBA" id="ARBA00023242"/>
    </source>
</evidence>
<protein>
    <submittedName>
        <fullName evidence="10">Homeobox protein slou</fullName>
    </submittedName>
</protein>
<dbReference type="Pfam" id="PF00046">
    <property type="entry name" value="Homeodomain"/>
    <property type="match status" value="1"/>
</dbReference>
<dbReference type="KEGG" id="hazt:108677652"/>
<feature type="domain" description="Homeobox" evidence="8">
    <location>
        <begin position="437"/>
        <end position="497"/>
    </location>
</feature>
<feature type="region of interest" description="Disordered" evidence="7">
    <location>
        <begin position="376"/>
        <end position="441"/>
    </location>
</feature>
<evidence type="ECO:0000256" key="6">
    <source>
        <dbReference type="RuleBase" id="RU000682"/>
    </source>
</evidence>
<feature type="compositionally biased region" description="Low complexity" evidence="7">
    <location>
        <begin position="310"/>
        <end position="322"/>
    </location>
</feature>
<evidence type="ECO:0000256" key="3">
    <source>
        <dbReference type="ARBA" id="ARBA00023155"/>
    </source>
</evidence>
<dbReference type="PROSITE" id="PS00027">
    <property type="entry name" value="HOMEOBOX_1"/>
    <property type="match status" value="1"/>
</dbReference>
<name>A0A8B7P663_HYAAZ</name>
<dbReference type="FunFam" id="1.10.10.60:FF:000836">
    <property type="match status" value="1"/>
</dbReference>
<feature type="region of interest" description="Disordered" evidence="7">
    <location>
        <begin position="223"/>
        <end position="345"/>
    </location>
</feature>
<dbReference type="GO" id="GO:0030154">
    <property type="term" value="P:cell differentiation"/>
    <property type="evidence" value="ECO:0007669"/>
    <property type="project" value="TreeGrafter"/>
</dbReference>
<dbReference type="Proteomes" id="UP000694843">
    <property type="component" value="Unplaced"/>
</dbReference>
<dbReference type="Gene3D" id="1.10.10.60">
    <property type="entry name" value="Homeodomain-like"/>
    <property type="match status" value="1"/>
</dbReference>
<keyword evidence="4 5" id="KW-0539">Nucleus</keyword>
<evidence type="ECO:0000259" key="8">
    <source>
        <dbReference type="PROSITE" id="PS50071"/>
    </source>
</evidence>
<comment type="subcellular location">
    <subcellularLocation>
        <location evidence="1 5 6">Nucleus</location>
    </subcellularLocation>
</comment>
<dbReference type="GO" id="GO:0005634">
    <property type="term" value="C:nucleus"/>
    <property type="evidence" value="ECO:0007669"/>
    <property type="project" value="UniProtKB-SubCell"/>
</dbReference>
<gene>
    <name evidence="10" type="primary">LOC108677652</name>
</gene>
<feature type="region of interest" description="Disordered" evidence="7">
    <location>
        <begin position="1"/>
        <end position="60"/>
    </location>
</feature>
<evidence type="ECO:0000256" key="2">
    <source>
        <dbReference type="ARBA" id="ARBA00023125"/>
    </source>
</evidence>
<dbReference type="InterPro" id="IPR020479">
    <property type="entry name" value="HD_metazoa"/>
</dbReference>
<dbReference type="PANTHER" id="PTHR24340:SF37">
    <property type="entry name" value="HOMEOBOX PROTEIN SLOU"/>
    <property type="match status" value="1"/>
</dbReference>
<reference evidence="10" key="1">
    <citation type="submission" date="2025-08" db="UniProtKB">
        <authorList>
            <consortium name="RefSeq"/>
        </authorList>
    </citation>
    <scope>IDENTIFICATION</scope>
    <source>
        <tissue evidence="10">Whole organism</tissue>
    </source>
</reference>
<dbReference type="PROSITE" id="PS50071">
    <property type="entry name" value="HOMEOBOX_2"/>
    <property type="match status" value="1"/>
</dbReference>
<proteinExistence type="predicted"/>
<dbReference type="OrthoDB" id="6159439at2759"/>
<evidence type="ECO:0000256" key="1">
    <source>
        <dbReference type="ARBA" id="ARBA00004123"/>
    </source>
</evidence>
<dbReference type="CDD" id="cd00086">
    <property type="entry name" value="homeodomain"/>
    <property type="match status" value="1"/>
</dbReference>
<feature type="compositionally biased region" description="Gly residues" evidence="7">
    <location>
        <begin position="420"/>
        <end position="436"/>
    </location>
</feature>
<organism evidence="9 10">
    <name type="scientific">Hyalella azteca</name>
    <name type="common">Amphipod</name>
    <dbReference type="NCBI Taxonomy" id="294128"/>
    <lineage>
        <taxon>Eukaryota</taxon>
        <taxon>Metazoa</taxon>
        <taxon>Ecdysozoa</taxon>
        <taxon>Arthropoda</taxon>
        <taxon>Crustacea</taxon>
        <taxon>Multicrustacea</taxon>
        <taxon>Malacostraca</taxon>
        <taxon>Eumalacostraca</taxon>
        <taxon>Peracarida</taxon>
        <taxon>Amphipoda</taxon>
        <taxon>Senticaudata</taxon>
        <taxon>Talitrida</taxon>
        <taxon>Talitroidea</taxon>
        <taxon>Hyalellidae</taxon>
        <taxon>Hyalella</taxon>
    </lineage>
</organism>
<evidence type="ECO:0000256" key="5">
    <source>
        <dbReference type="PROSITE-ProRule" id="PRU00108"/>
    </source>
</evidence>
<dbReference type="InterPro" id="IPR009057">
    <property type="entry name" value="Homeodomain-like_sf"/>
</dbReference>
<feature type="DNA-binding region" description="Homeobox" evidence="5">
    <location>
        <begin position="439"/>
        <end position="498"/>
    </location>
</feature>
<dbReference type="SMART" id="SM00389">
    <property type="entry name" value="HOX"/>
    <property type="match status" value="1"/>
</dbReference>
<dbReference type="GO" id="GO:0000978">
    <property type="term" value="F:RNA polymerase II cis-regulatory region sequence-specific DNA binding"/>
    <property type="evidence" value="ECO:0007669"/>
    <property type="project" value="TreeGrafter"/>
</dbReference>
<dbReference type="PRINTS" id="PR00024">
    <property type="entry name" value="HOMEOBOX"/>
</dbReference>
<dbReference type="GO" id="GO:0000981">
    <property type="term" value="F:DNA-binding transcription factor activity, RNA polymerase II-specific"/>
    <property type="evidence" value="ECO:0007669"/>
    <property type="project" value="InterPro"/>
</dbReference>
<dbReference type="GeneID" id="108677652"/>
<dbReference type="PANTHER" id="PTHR24340">
    <property type="entry name" value="HOMEOBOX PROTEIN NKX"/>
    <property type="match status" value="1"/>
</dbReference>
<evidence type="ECO:0000313" key="9">
    <source>
        <dbReference type="Proteomes" id="UP000694843"/>
    </source>
</evidence>
<keyword evidence="3 5" id="KW-0371">Homeobox</keyword>